<proteinExistence type="predicted"/>
<dbReference type="AlphaFoldDB" id="A0AAN9PXQ9"/>
<evidence type="ECO:0000256" key="1">
    <source>
        <dbReference type="SAM" id="MobiDB-lite"/>
    </source>
</evidence>
<evidence type="ECO:0000313" key="3">
    <source>
        <dbReference type="Proteomes" id="UP001367508"/>
    </source>
</evidence>
<dbReference type="Proteomes" id="UP001367508">
    <property type="component" value="Unassembled WGS sequence"/>
</dbReference>
<keyword evidence="3" id="KW-1185">Reference proteome</keyword>
<protein>
    <submittedName>
        <fullName evidence="2">Uncharacterized protein</fullName>
    </submittedName>
</protein>
<sequence>MHGKINRECFVLKAKRHNEVSSLGVHVHGRLNKSVSNKTDEYRNQTNGPARLWRSLGGQNLHGQTEGKLPQMDYAAAPKSAPGSCENRVTSAGVYFPGPLTRVQFGEWNNDSFNSRIRT</sequence>
<accession>A0AAN9PXQ9</accession>
<evidence type="ECO:0000313" key="2">
    <source>
        <dbReference type="EMBL" id="KAK7314207.1"/>
    </source>
</evidence>
<comment type="caution">
    <text evidence="2">The sequence shown here is derived from an EMBL/GenBank/DDBJ whole genome shotgun (WGS) entry which is preliminary data.</text>
</comment>
<feature type="region of interest" description="Disordered" evidence="1">
    <location>
        <begin position="39"/>
        <end position="66"/>
    </location>
</feature>
<gene>
    <name evidence="2" type="ORF">VNO77_39420</name>
</gene>
<reference evidence="2 3" key="1">
    <citation type="submission" date="2024-01" db="EMBL/GenBank/DDBJ databases">
        <title>The genomes of 5 underutilized Papilionoideae crops provide insights into root nodulation and disease resistanc.</title>
        <authorList>
            <person name="Jiang F."/>
        </authorList>
    </citation>
    <scope>NUCLEOTIDE SEQUENCE [LARGE SCALE GENOMIC DNA]</scope>
    <source>
        <strain evidence="2">LVBAO_FW01</strain>
        <tissue evidence="2">Leaves</tissue>
    </source>
</reference>
<dbReference type="EMBL" id="JAYMYQ010000009">
    <property type="protein sequence ID" value="KAK7314207.1"/>
    <property type="molecule type" value="Genomic_DNA"/>
</dbReference>
<name>A0AAN9PXQ9_CANGL</name>
<organism evidence="2 3">
    <name type="scientific">Canavalia gladiata</name>
    <name type="common">Sword bean</name>
    <name type="synonym">Dolichos gladiatus</name>
    <dbReference type="NCBI Taxonomy" id="3824"/>
    <lineage>
        <taxon>Eukaryota</taxon>
        <taxon>Viridiplantae</taxon>
        <taxon>Streptophyta</taxon>
        <taxon>Embryophyta</taxon>
        <taxon>Tracheophyta</taxon>
        <taxon>Spermatophyta</taxon>
        <taxon>Magnoliopsida</taxon>
        <taxon>eudicotyledons</taxon>
        <taxon>Gunneridae</taxon>
        <taxon>Pentapetalae</taxon>
        <taxon>rosids</taxon>
        <taxon>fabids</taxon>
        <taxon>Fabales</taxon>
        <taxon>Fabaceae</taxon>
        <taxon>Papilionoideae</taxon>
        <taxon>50 kb inversion clade</taxon>
        <taxon>NPAAA clade</taxon>
        <taxon>indigoferoid/millettioid clade</taxon>
        <taxon>Phaseoleae</taxon>
        <taxon>Canavalia</taxon>
    </lineage>
</organism>